<evidence type="ECO:0000313" key="1">
    <source>
        <dbReference type="EMBL" id="KRY93542.1"/>
    </source>
</evidence>
<reference evidence="1 2" key="1">
    <citation type="submission" date="2015-01" db="EMBL/GenBank/DDBJ databases">
        <title>Evolution of Trichinella species and genotypes.</title>
        <authorList>
            <person name="Korhonen P.K."/>
            <person name="Edoardo P."/>
            <person name="Giuseppe L.R."/>
            <person name="Gasser R.B."/>
        </authorList>
    </citation>
    <scope>NUCLEOTIDE SEQUENCE [LARGE SCALE GENOMIC DNA]</scope>
    <source>
        <strain evidence="1">ISS470</strain>
    </source>
</reference>
<evidence type="ECO:0000313" key="2">
    <source>
        <dbReference type="Proteomes" id="UP000054995"/>
    </source>
</evidence>
<accession>A0A0V1G5F4</accession>
<dbReference type="EMBL" id="JYDT01000002">
    <property type="protein sequence ID" value="KRY93542.1"/>
    <property type="molecule type" value="Genomic_DNA"/>
</dbReference>
<name>A0A0V1G5F4_TRIPS</name>
<protein>
    <submittedName>
        <fullName evidence="1">Uncharacterized protein</fullName>
    </submittedName>
</protein>
<sequence>MRCKPVLGAKNYRFRSQEKFENHYLSLDMVISQVQLTNVLTENSSPRRTKEKESARITLISNRSSTPDGNQALFANELFQAKLLLPSISKDGVDFVYAQTRDAFIRLPKIGTAEGSIIQRRNPLQDQ</sequence>
<organism evidence="1 2">
    <name type="scientific">Trichinella pseudospiralis</name>
    <name type="common">Parasitic roundworm</name>
    <dbReference type="NCBI Taxonomy" id="6337"/>
    <lineage>
        <taxon>Eukaryota</taxon>
        <taxon>Metazoa</taxon>
        <taxon>Ecdysozoa</taxon>
        <taxon>Nematoda</taxon>
        <taxon>Enoplea</taxon>
        <taxon>Dorylaimia</taxon>
        <taxon>Trichinellida</taxon>
        <taxon>Trichinellidae</taxon>
        <taxon>Trichinella</taxon>
    </lineage>
</organism>
<proteinExistence type="predicted"/>
<dbReference type="AlphaFoldDB" id="A0A0V1G5F4"/>
<gene>
    <name evidence="1" type="ORF">T4D_8968</name>
</gene>
<comment type="caution">
    <text evidence="1">The sequence shown here is derived from an EMBL/GenBank/DDBJ whole genome shotgun (WGS) entry which is preliminary data.</text>
</comment>
<keyword evidence="2" id="KW-1185">Reference proteome</keyword>
<dbReference type="Proteomes" id="UP000054995">
    <property type="component" value="Unassembled WGS sequence"/>
</dbReference>